<dbReference type="SUPFAM" id="SSF50621">
    <property type="entry name" value="Alanine racemase C-terminal domain-like"/>
    <property type="match status" value="1"/>
</dbReference>
<reference evidence="6" key="2">
    <citation type="submission" date="2020-05" db="UniProtKB">
        <authorList>
            <consortium name="EnsemblMetazoa"/>
        </authorList>
    </citation>
    <scope>IDENTIFICATION</scope>
    <source>
        <strain evidence="6">A-37</strain>
    </source>
</reference>
<dbReference type="Proteomes" id="UP000075883">
    <property type="component" value="Unassembled WGS sequence"/>
</dbReference>
<dbReference type="InterPro" id="IPR002433">
    <property type="entry name" value="Orn_de-COase"/>
</dbReference>
<dbReference type="GO" id="GO:0033387">
    <property type="term" value="P:putrescine biosynthetic process from arginine, via ornithine"/>
    <property type="evidence" value="ECO:0007669"/>
    <property type="project" value="TreeGrafter"/>
</dbReference>
<dbReference type="GO" id="GO:0004586">
    <property type="term" value="F:ornithine decarboxylase activity"/>
    <property type="evidence" value="ECO:0007669"/>
    <property type="project" value="TreeGrafter"/>
</dbReference>
<evidence type="ECO:0000256" key="3">
    <source>
        <dbReference type="ARBA" id="ARBA00022898"/>
    </source>
</evidence>
<dbReference type="SUPFAM" id="SSF51419">
    <property type="entry name" value="PLP-binding barrel"/>
    <property type="match status" value="1"/>
</dbReference>
<dbReference type="PANTHER" id="PTHR11482">
    <property type="entry name" value="ARGININE/DIAMINOPIMELATE/ORNITHINE DECARBOXYLASE"/>
    <property type="match status" value="1"/>
</dbReference>
<evidence type="ECO:0000256" key="2">
    <source>
        <dbReference type="ARBA" id="ARBA00008872"/>
    </source>
</evidence>
<dbReference type="InterPro" id="IPR000183">
    <property type="entry name" value="Orn/DAP/Arg_de-COase"/>
</dbReference>
<dbReference type="PRINTS" id="PR01182">
    <property type="entry name" value="ORNDCRBXLASE"/>
</dbReference>
<dbReference type="PRINTS" id="PR01179">
    <property type="entry name" value="ODADCRBXLASE"/>
</dbReference>
<dbReference type="AlphaFoldDB" id="A0A182M896"/>
<dbReference type="STRING" id="139723.A0A182M896"/>
<dbReference type="GO" id="GO:0005737">
    <property type="term" value="C:cytoplasm"/>
    <property type="evidence" value="ECO:0007669"/>
    <property type="project" value="TreeGrafter"/>
</dbReference>
<dbReference type="VEuPathDB" id="VectorBase:ACUA011914"/>
<dbReference type="PANTHER" id="PTHR11482:SF6">
    <property type="entry name" value="ORNITHINE DECARBOXYLASE 1-RELATED"/>
    <property type="match status" value="1"/>
</dbReference>
<organism evidence="6 7">
    <name type="scientific">Anopheles culicifacies</name>
    <dbReference type="NCBI Taxonomy" id="139723"/>
    <lineage>
        <taxon>Eukaryota</taxon>
        <taxon>Metazoa</taxon>
        <taxon>Ecdysozoa</taxon>
        <taxon>Arthropoda</taxon>
        <taxon>Hexapoda</taxon>
        <taxon>Insecta</taxon>
        <taxon>Pterygota</taxon>
        <taxon>Neoptera</taxon>
        <taxon>Endopterygota</taxon>
        <taxon>Diptera</taxon>
        <taxon>Nematocera</taxon>
        <taxon>Culicoidea</taxon>
        <taxon>Culicidae</taxon>
        <taxon>Anophelinae</taxon>
        <taxon>Anopheles</taxon>
        <taxon>culicifacies species complex</taxon>
    </lineage>
</organism>
<evidence type="ECO:0000313" key="7">
    <source>
        <dbReference type="Proteomes" id="UP000075883"/>
    </source>
</evidence>
<reference evidence="7" key="1">
    <citation type="submission" date="2013-09" db="EMBL/GenBank/DDBJ databases">
        <title>The Genome Sequence of Anopheles culicifacies species A.</title>
        <authorList>
            <consortium name="The Broad Institute Genomics Platform"/>
            <person name="Neafsey D.E."/>
            <person name="Besansky N."/>
            <person name="Howell P."/>
            <person name="Walton C."/>
            <person name="Young S.K."/>
            <person name="Zeng Q."/>
            <person name="Gargeya S."/>
            <person name="Fitzgerald M."/>
            <person name="Haas B."/>
            <person name="Abouelleil A."/>
            <person name="Allen A.W."/>
            <person name="Alvarado L."/>
            <person name="Arachchi H.M."/>
            <person name="Berlin A.M."/>
            <person name="Chapman S.B."/>
            <person name="Gainer-Dewar J."/>
            <person name="Goldberg J."/>
            <person name="Griggs A."/>
            <person name="Gujja S."/>
            <person name="Hansen M."/>
            <person name="Howarth C."/>
            <person name="Imamovic A."/>
            <person name="Ireland A."/>
            <person name="Larimer J."/>
            <person name="McCowan C."/>
            <person name="Murphy C."/>
            <person name="Pearson M."/>
            <person name="Poon T.W."/>
            <person name="Priest M."/>
            <person name="Roberts A."/>
            <person name="Saif S."/>
            <person name="Shea T."/>
            <person name="Sisk P."/>
            <person name="Sykes S."/>
            <person name="Wortman J."/>
            <person name="Nusbaum C."/>
            <person name="Birren B."/>
        </authorList>
    </citation>
    <scope>NUCLEOTIDE SEQUENCE [LARGE SCALE GENOMIC DNA]</scope>
    <source>
        <strain evidence="7">A-37</strain>
    </source>
</reference>
<proteinExistence type="inferred from homology"/>
<name>A0A182M896_9DIPT</name>
<feature type="domain" description="Orn/DAP/Arg decarboxylase 2 N-terminal" evidence="5">
    <location>
        <begin position="38"/>
        <end position="223"/>
    </location>
</feature>
<keyword evidence="4" id="KW-0456">Lyase</keyword>
<comment type="similarity">
    <text evidence="2">Belongs to the Orn/Lys/Arg decarboxylase class-II family.</text>
</comment>
<dbReference type="Gene3D" id="2.40.37.10">
    <property type="entry name" value="Lyase, Ornithine Decarboxylase, Chain A, domain 1"/>
    <property type="match status" value="1"/>
</dbReference>
<evidence type="ECO:0000256" key="4">
    <source>
        <dbReference type="ARBA" id="ARBA00023239"/>
    </source>
</evidence>
<dbReference type="InterPro" id="IPR029066">
    <property type="entry name" value="PLP-binding_barrel"/>
</dbReference>
<dbReference type="EMBL" id="AXCM01012676">
    <property type="status" value="NOT_ANNOTATED_CDS"/>
    <property type="molecule type" value="Genomic_DNA"/>
</dbReference>
<dbReference type="Pfam" id="PF02784">
    <property type="entry name" value="Orn_Arg_deC_N"/>
    <property type="match status" value="1"/>
</dbReference>
<dbReference type="Gene3D" id="3.20.20.10">
    <property type="entry name" value="Alanine racemase"/>
    <property type="match status" value="1"/>
</dbReference>
<evidence type="ECO:0000256" key="1">
    <source>
        <dbReference type="ARBA" id="ARBA00001933"/>
    </source>
</evidence>
<dbReference type="InterPro" id="IPR022644">
    <property type="entry name" value="De-COase2_N"/>
</dbReference>
<keyword evidence="7" id="KW-1185">Reference proteome</keyword>
<evidence type="ECO:0000259" key="5">
    <source>
        <dbReference type="Pfam" id="PF02784"/>
    </source>
</evidence>
<sequence length="400" mass="44265">METPPELCGVFAASTAELVQRFIHPSEASETPVNILDLDEIVHNYHQWKESYPYAIPFYLSSVNNHGAVLALLSKLGIGFSCASIGEMRAALKNDVPPERIILAHPAKTPETILYAKQKDIRRLVCDSVQELVKIYRLYPAAQIILRIRVFSEQKFGCCPKDDVREIFNYAKSTDTLTIVGIHVAVPQNSEFDKIETLRRALVIAKDAIDQAGTTGLCDIRQLMLSGTETISANQLQQTLAEFSFAPRLLIIIETERQLVQSAVTLITSVQSKRVIRHAGTSGPVQEIMYFINDGRYGSFEWWTTVDKHPVVFRANETVSTAPITHPSSVWGPSCDSADIVCERLELPELEIGDFMVFPGMGAYGVTLASCFNGFPIPKTVVCAKLKTTRALISGTLSES</sequence>
<evidence type="ECO:0000313" key="6">
    <source>
        <dbReference type="EnsemblMetazoa" id="ACUA011914-PA"/>
    </source>
</evidence>
<protein>
    <recommendedName>
        <fullName evidence="5">Orn/DAP/Arg decarboxylase 2 N-terminal domain-containing protein</fullName>
    </recommendedName>
</protein>
<comment type="cofactor">
    <cofactor evidence="1">
        <name>pyridoxal 5'-phosphate</name>
        <dbReference type="ChEBI" id="CHEBI:597326"/>
    </cofactor>
</comment>
<keyword evidence="3" id="KW-0663">Pyridoxal phosphate</keyword>
<dbReference type="InterPro" id="IPR009006">
    <property type="entry name" value="Ala_racemase/Decarboxylase_C"/>
</dbReference>
<accession>A0A182M896</accession>
<dbReference type="EnsemblMetazoa" id="ACUA011914-RA">
    <property type="protein sequence ID" value="ACUA011914-PA"/>
    <property type="gene ID" value="ACUA011914"/>
</dbReference>